<dbReference type="GO" id="GO:0006357">
    <property type="term" value="P:regulation of transcription by RNA polymerase II"/>
    <property type="evidence" value="ECO:0007669"/>
    <property type="project" value="TreeGrafter"/>
</dbReference>
<dbReference type="Proteomes" id="UP000230750">
    <property type="component" value="Unassembled WGS sequence"/>
</dbReference>
<accession>A0A2G8LC47</accession>
<evidence type="ECO:0000313" key="4">
    <source>
        <dbReference type="Proteomes" id="UP000230750"/>
    </source>
</evidence>
<dbReference type="PANTHER" id="PTHR31882:SF12">
    <property type="match status" value="1"/>
</dbReference>
<evidence type="ECO:0000256" key="2">
    <source>
        <dbReference type="SAM" id="Coils"/>
    </source>
</evidence>
<dbReference type="EMBL" id="MRZV01000130">
    <property type="protein sequence ID" value="PIK57829.1"/>
    <property type="molecule type" value="Genomic_DNA"/>
</dbReference>
<proteinExistence type="predicted"/>
<evidence type="ECO:0000256" key="1">
    <source>
        <dbReference type="ARBA" id="ARBA00023054"/>
    </source>
</evidence>
<evidence type="ECO:0000313" key="3">
    <source>
        <dbReference type="EMBL" id="PIK57829.1"/>
    </source>
</evidence>
<dbReference type="PANTHER" id="PTHR31882">
    <property type="entry name" value="TNFAIP3-INTERACTING PROTEIN COILED COIL FAMILY MEMBER"/>
    <property type="match status" value="1"/>
</dbReference>
<keyword evidence="4" id="KW-1185">Reference proteome</keyword>
<gene>
    <name evidence="3" type="ORF">BSL78_05212</name>
</gene>
<reference evidence="3 4" key="1">
    <citation type="journal article" date="2017" name="PLoS Biol.">
        <title>The sea cucumber genome provides insights into morphological evolution and visceral regeneration.</title>
        <authorList>
            <person name="Zhang X."/>
            <person name="Sun L."/>
            <person name="Yuan J."/>
            <person name="Sun Y."/>
            <person name="Gao Y."/>
            <person name="Zhang L."/>
            <person name="Li S."/>
            <person name="Dai H."/>
            <person name="Hamel J.F."/>
            <person name="Liu C."/>
            <person name="Yu Y."/>
            <person name="Liu S."/>
            <person name="Lin W."/>
            <person name="Guo K."/>
            <person name="Jin S."/>
            <person name="Xu P."/>
            <person name="Storey K.B."/>
            <person name="Huan P."/>
            <person name="Zhang T."/>
            <person name="Zhou Y."/>
            <person name="Zhang J."/>
            <person name="Lin C."/>
            <person name="Li X."/>
            <person name="Xing L."/>
            <person name="Huo D."/>
            <person name="Sun M."/>
            <person name="Wang L."/>
            <person name="Mercier A."/>
            <person name="Li F."/>
            <person name="Yang H."/>
            <person name="Xiang J."/>
        </authorList>
    </citation>
    <scope>NUCLEOTIDE SEQUENCE [LARGE SCALE GENOMIC DNA]</scope>
    <source>
        <strain evidence="3">Shaxun</strain>
        <tissue evidence="3">Muscle</tissue>
    </source>
</reference>
<feature type="coiled-coil region" evidence="2">
    <location>
        <begin position="121"/>
        <end position="155"/>
    </location>
</feature>
<dbReference type="GO" id="GO:0005737">
    <property type="term" value="C:cytoplasm"/>
    <property type="evidence" value="ECO:0007669"/>
    <property type="project" value="UniProtKB-ARBA"/>
</dbReference>
<keyword evidence="1 2" id="KW-0175">Coiled coil</keyword>
<sequence>MFPRTDTTPCIPKHSQSFEVINEDEVIRSSEEIKSRLKEEIDVEISDPEVSQQIDNVRRVIQDIAGKTQQYQLSLQLAEPPLRYSRWRPPTERPRNHELLFFHQTLKDILDQENEINKKEKIRLIKENEAQSQEIQSLKQEIEELKKTTADKNLNDFDVITKREAHELAETKKSVPAASATVTVDESNTVNIDAYHNLQARCIKVTKQRDQLVKINHQWDQEYHDMEKTLRNEHQKLYQDLVAKDEEIMAGKRLIASLEKEKNVPSAQLMMVLQEKATLEKAFGNEKSKRKKYHEYATRLNQQKDKLQREVARLNQVLSQETRKGTKSGATAAAAPGKEELDTEIALYRQQAEYFEKDFREEQREKRRLMGELEAAKTELLSVKRKLKKEPTPRGLNFAGNDRFVDGGLLSSFGSIEADGVDGRKSPVDKHSNACPRCQAYISDEQIFFQHLDRCLEED</sequence>
<dbReference type="GO" id="GO:0043122">
    <property type="term" value="P:regulation of canonical NF-kappaB signal transduction"/>
    <property type="evidence" value="ECO:0007669"/>
    <property type="project" value="UniProtKB-ARBA"/>
</dbReference>
<name>A0A2G8LC47_STIJA</name>
<protein>
    <submittedName>
        <fullName evidence="3">Putative TNFAIP3-interacting protein 1</fullName>
    </submittedName>
</protein>
<dbReference type="OrthoDB" id="5969558at2759"/>
<dbReference type="AlphaFoldDB" id="A0A2G8LC47"/>
<organism evidence="3 4">
    <name type="scientific">Stichopus japonicus</name>
    <name type="common">Sea cucumber</name>
    <dbReference type="NCBI Taxonomy" id="307972"/>
    <lineage>
        <taxon>Eukaryota</taxon>
        <taxon>Metazoa</taxon>
        <taxon>Echinodermata</taxon>
        <taxon>Eleutherozoa</taxon>
        <taxon>Echinozoa</taxon>
        <taxon>Holothuroidea</taxon>
        <taxon>Aspidochirotacea</taxon>
        <taxon>Aspidochirotida</taxon>
        <taxon>Stichopodidae</taxon>
        <taxon>Apostichopus</taxon>
    </lineage>
</organism>
<feature type="coiled-coil region" evidence="2">
    <location>
        <begin position="290"/>
        <end position="390"/>
    </location>
</feature>
<comment type="caution">
    <text evidence="3">The sequence shown here is derived from an EMBL/GenBank/DDBJ whole genome shotgun (WGS) entry which is preliminary data.</text>
</comment>